<feature type="domain" description="Helicase ATP-binding" evidence="10">
    <location>
        <begin position="337"/>
        <end position="505"/>
    </location>
</feature>
<dbReference type="PANTHER" id="PTHR45766:SF3">
    <property type="entry name" value="DNA ANNEALING HELICASE AND ENDONUCLEASE ZRANB3"/>
    <property type="match status" value="1"/>
</dbReference>
<keyword evidence="7" id="KW-0067">ATP-binding</keyword>
<dbReference type="PROSITE" id="PS51192">
    <property type="entry name" value="HELICASE_ATP_BIND_1"/>
    <property type="match status" value="1"/>
</dbReference>
<evidence type="ECO:0000259" key="10">
    <source>
        <dbReference type="PROSITE" id="PS51192"/>
    </source>
</evidence>
<feature type="compositionally biased region" description="Low complexity" evidence="9">
    <location>
        <begin position="143"/>
        <end position="154"/>
    </location>
</feature>
<evidence type="ECO:0000256" key="7">
    <source>
        <dbReference type="ARBA" id="ARBA00022840"/>
    </source>
</evidence>
<evidence type="ECO:0000256" key="4">
    <source>
        <dbReference type="ARBA" id="ARBA00022801"/>
    </source>
</evidence>
<dbReference type="GO" id="GO:0004386">
    <property type="term" value="F:helicase activity"/>
    <property type="evidence" value="ECO:0007669"/>
    <property type="project" value="UniProtKB-KW"/>
</dbReference>
<gene>
    <name evidence="13" type="ORF">CVIRNUC_006704</name>
</gene>
<name>A0AAV1IAI0_9CHLO</name>
<keyword evidence="14" id="KW-1185">Reference proteome</keyword>
<evidence type="ECO:0000256" key="6">
    <source>
        <dbReference type="ARBA" id="ARBA00022833"/>
    </source>
</evidence>
<feature type="region of interest" description="Disordered" evidence="9">
    <location>
        <begin position="885"/>
        <end position="1045"/>
    </location>
</feature>
<dbReference type="Pfam" id="PF00176">
    <property type="entry name" value="SNF2-rel_dom"/>
    <property type="match status" value="1"/>
</dbReference>
<dbReference type="InterPro" id="IPR014001">
    <property type="entry name" value="Helicase_ATP-bd"/>
</dbReference>
<organism evidence="13 14">
    <name type="scientific">Coccomyxa viridis</name>
    <dbReference type="NCBI Taxonomy" id="1274662"/>
    <lineage>
        <taxon>Eukaryota</taxon>
        <taxon>Viridiplantae</taxon>
        <taxon>Chlorophyta</taxon>
        <taxon>core chlorophytes</taxon>
        <taxon>Trebouxiophyceae</taxon>
        <taxon>Trebouxiophyceae incertae sedis</taxon>
        <taxon>Coccomyxaceae</taxon>
        <taxon>Coccomyxa</taxon>
    </lineage>
</organism>
<dbReference type="GO" id="GO:0043596">
    <property type="term" value="C:nuclear replication fork"/>
    <property type="evidence" value="ECO:0007669"/>
    <property type="project" value="TreeGrafter"/>
</dbReference>
<dbReference type="CDD" id="cd18010">
    <property type="entry name" value="DEXHc_HARP_SMARCAL1"/>
    <property type="match status" value="1"/>
</dbReference>
<accession>A0AAV1IAI0</accession>
<dbReference type="SMART" id="SM00487">
    <property type="entry name" value="DEXDc"/>
    <property type="match status" value="1"/>
</dbReference>
<proteinExistence type="predicted"/>
<dbReference type="InterPro" id="IPR049730">
    <property type="entry name" value="SNF2/RAD54-like_C"/>
</dbReference>
<feature type="region of interest" description="Disordered" evidence="9">
    <location>
        <begin position="802"/>
        <end position="857"/>
    </location>
</feature>
<keyword evidence="6" id="KW-0862">Zinc</keyword>
<reference evidence="13 14" key="1">
    <citation type="submission" date="2023-10" db="EMBL/GenBank/DDBJ databases">
        <authorList>
            <person name="Maclean D."/>
            <person name="Macfadyen A."/>
        </authorList>
    </citation>
    <scope>NUCLEOTIDE SEQUENCE [LARGE SCALE GENOMIC DNA]</scope>
</reference>
<dbReference type="InterPro" id="IPR001650">
    <property type="entry name" value="Helicase_C-like"/>
</dbReference>
<dbReference type="Pfam" id="PF06839">
    <property type="entry name" value="Zn_ribbon_GRF"/>
    <property type="match status" value="1"/>
</dbReference>
<dbReference type="PROSITE" id="PS51999">
    <property type="entry name" value="ZF_GRF"/>
    <property type="match status" value="1"/>
</dbReference>
<dbReference type="InterPro" id="IPR010666">
    <property type="entry name" value="Znf_GRF"/>
</dbReference>
<dbReference type="GO" id="GO:0008270">
    <property type="term" value="F:zinc ion binding"/>
    <property type="evidence" value="ECO:0007669"/>
    <property type="project" value="UniProtKB-KW"/>
</dbReference>
<dbReference type="Proteomes" id="UP001314263">
    <property type="component" value="Unassembled WGS sequence"/>
</dbReference>
<dbReference type="AlphaFoldDB" id="A0AAV1IAI0"/>
<feature type="compositionally biased region" description="Polar residues" evidence="9">
    <location>
        <begin position="998"/>
        <end position="1021"/>
    </location>
</feature>
<dbReference type="InterPro" id="IPR038718">
    <property type="entry name" value="SNF2-like_sf"/>
</dbReference>
<evidence type="ECO:0000256" key="9">
    <source>
        <dbReference type="SAM" id="MobiDB-lite"/>
    </source>
</evidence>
<comment type="caution">
    <text evidence="13">The sequence shown here is derived from an EMBL/GenBank/DDBJ whole genome shotgun (WGS) entry which is preliminary data.</text>
</comment>
<keyword evidence="4" id="KW-0378">Hydrolase</keyword>
<evidence type="ECO:0000259" key="12">
    <source>
        <dbReference type="PROSITE" id="PS51999"/>
    </source>
</evidence>
<feature type="region of interest" description="Disordered" evidence="9">
    <location>
        <begin position="80"/>
        <end position="154"/>
    </location>
</feature>
<dbReference type="GO" id="GO:0006281">
    <property type="term" value="P:DNA repair"/>
    <property type="evidence" value="ECO:0007669"/>
    <property type="project" value="TreeGrafter"/>
</dbReference>
<dbReference type="GO" id="GO:0004520">
    <property type="term" value="F:DNA endonuclease activity"/>
    <property type="evidence" value="ECO:0007669"/>
    <property type="project" value="TreeGrafter"/>
</dbReference>
<dbReference type="GO" id="GO:0031297">
    <property type="term" value="P:replication fork processing"/>
    <property type="evidence" value="ECO:0007669"/>
    <property type="project" value="TreeGrafter"/>
</dbReference>
<keyword evidence="5" id="KW-0347">Helicase</keyword>
<dbReference type="Gene3D" id="3.40.50.10810">
    <property type="entry name" value="Tandem AAA-ATPase domain"/>
    <property type="match status" value="1"/>
</dbReference>
<evidence type="ECO:0000256" key="8">
    <source>
        <dbReference type="PROSITE-ProRule" id="PRU01343"/>
    </source>
</evidence>
<keyword evidence="1" id="KW-0479">Metal-binding</keyword>
<feature type="region of interest" description="Disordered" evidence="9">
    <location>
        <begin position="166"/>
        <end position="191"/>
    </location>
</feature>
<evidence type="ECO:0000259" key="11">
    <source>
        <dbReference type="PROSITE" id="PS51194"/>
    </source>
</evidence>
<feature type="domain" description="GRF-type" evidence="12">
    <location>
        <begin position="18"/>
        <end position="57"/>
    </location>
</feature>
<evidence type="ECO:0000256" key="5">
    <source>
        <dbReference type="ARBA" id="ARBA00022806"/>
    </source>
</evidence>
<evidence type="ECO:0000256" key="2">
    <source>
        <dbReference type="ARBA" id="ARBA00022741"/>
    </source>
</evidence>
<dbReference type="Gene3D" id="3.40.50.300">
    <property type="entry name" value="P-loop containing nucleotide triphosphate hydrolases"/>
    <property type="match status" value="1"/>
</dbReference>
<dbReference type="PANTHER" id="PTHR45766">
    <property type="entry name" value="DNA ANNEALING HELICASE AND ENDONUCLEASE ZRANB3 FAMILY MEMBER"/>
    <property type="match status" value="1"/>
</dbReference>
<sequence length="1045" mass="114860">MLSSQQAWKEYERSRPACTCGDAARLSLSKKANGNMNRWFWTCSRSTCNLFKWADGGQNMAQMPAPPMGVLNRAPPRVMHSPVRTPAGRASLQAHSPAAPHGLHAHHTPERAGISPVSPPVPRPVMDSVHMSQGTPHSSVGRPMPASLSQQASASPLMQTQQHQHAAKAVMSPGTPLRASAQRPHAPHRPYGGVAQLETPPGARPLPASLARHAGTHTAAPMLEIHELPNYEIGVTFKYTEEVKESLKETFAASNGRAWDPDLKMWRFPVELQEEVKKWALSLFDESEIRFPGQESPVVKVTPPKGPDLHEVEGRIAQWIDPETWQKLYNFQREGVRFALRHSGRALIADDMGTGKTVQAICVAACYNVEWPLLIVCPSSVTITWLEALYTWLSPKVLPGAHSIHVISSSKDMGKKLDLSQDPPSRHIVITSYDLAQKLRGYERHFGMVICDESHALKNPASKRTQFFRALLGRNTAKRVLFLTGTPALSRPIELFTQIDMLHPGILGTYDEYGDMFCGNLVTMPGNRKEWKGAKNRQELNAVLRRHIMLRRLKADVLGQIPALQRSRVSVLPDPVNLKAIEEVKEEIRLLNEGGQGALTNEQYEQKQQLLLMKWFRVTGPAKVEAGVKHVEGLLEQGRKLVVFAHHSNVLDGLEEAVRTMAYLTESGQSRQAGYMRIDGSTPSKLRSDHVKRFQGDEDCRVALLSIKAAGAGITLSAANTVVFLELWWNPGDLTQAESRAHRIGQDQEVQVQYLCCPGSADDMIWSIVNAKLRVVGATLDGHTAGTAAGLRITSTDDLLSAGWKPPARVERDEDFELVPTPEMRPDDRPQPERSTPRRRSQSRSPDGGKPGAQRRSLRRRLAFDEQPDQAPDTMASLAEADAFVASTQRSSTSRSKAPKATPAPGGSAGQFEEDNGSDDAFATQETKAAAAASQRAAPGRGRRVRRMTPGKPGSWAASPTMSSKAGVGSRGTDDDDVWIPDTGEQQEAPLMSRDARSGSQHRSSNSRGGEPQQTEQQTPASAWDYPRQLAPSQTRSEVVDLTED</sequence>
<feature type="domain" description="Helicase C-terminal" evidence="11">
    <location>
        <begin position="623"/>
        <end position="791"/>
    </location>
</feature>
<dbReference type="SMART" id="SM00490">
    <property type="entry name" value="HELICc"/>
    <property type="match status" value="1"/>
</dbReference>
<evidence type="ECO:0000256" key="1">
    <source>
        <dbReference type="ARBA" id="ARBA00022723"/>
    </source>
</evidence>
<keyword evidence="3 8" id="KW-0863">Zinc-finger</keyword>
<dbReference type="EMBL" id="CAUYUE010000008">
    <property type="protein sequence ID" value="CAK0783505.1"/>
    <property type="molecule type" value="Genomic_DNA"/>
</dbReference>
<dbReference type="Pfam" id="PF00271">
    <property type="entry name" value="Helicase_C"/>
    <property type="match status" value="1"/>
</dbReference>
<feature type="compositionally biased region" description="Polar residues" evidence="9">
    <location>
        <begin position="886"/>
        <end position="896"/>
    </location>
</feature>
<dbReference type="PROSITE" id="PS51194">
    <property type="entry name" value="HELICASE_CTER"/>
    <property type="match status" value="1"/>
</dbReference>
<protein>
    <submittedName>
        <fullName evidence="13">Uncharacterized protein</fullName>
    </submittedName>
</protein>
<dbReference type="InterPro" id="IPR000330">
    <property type="entry name" value="SNF2_N"/>
</dbReference>
<evidence type="ECO:0000313" key="13">
    <source>
        <dbReference type="EMBL" id="CAK0783505.1"/>
    </source>
</evidence>
<dbReference type="SUPFAM" id="SSF52540">
    <property type="entry name" value="P-loop containing nucleoside triphosphate hydrolases"/>
    <property type="match status" value="2"/>
</dbReference>
<feature type="compositionally biased region" description="Basic and acidic residues" evidence="9">
    <location>
        <begin position="824"/>
        <end position="836"/>
    </location>
</feature>
<evidence type="ECO:0000256" key="3">
    <source>
        <dbReference type="ARBA" id="ARBA00022771"/>
    </source>
</evidence>
<dbReference type="GO" id="GO:0005524">
    <property type="term" value="F:ATP binding"/>
    <property type="evidence" value="ECO:0007669"/>
    <property type="project" value="UniProtKB-KW"/>
</dbReference>
<feature type="compositionally biased region" description="Low complexity" evidence="9">
    <location>
        <begin position="921"/>
        <end position="940"/>
    </location>
</feature>
<dbReference type="GO" id="GO:0016787">
    <property type="term" value="F:hydrolase activity"/>
    <property type="evidence" value="ECO:0007669"/>
    <property type="project" value="UniProtKB-KW"/>
</dbReference>
<evidence type="ECO:0000313" key="14">
    <source>
        <dbReference type="Proteomes" id="UP001314263"/>
    </source>
</evidence>
<keyword evidence="2" id="KW-0547">Nucleotide-binding</keyword>
<dbReference type="InterPro" id="IPR027417">
    <property type="entry name" value="P-loop_NTPase"/>
</dbReference>
<dbReference type="CDD" id="cd18793">
    <property type="entry name" value="SF2_C_SNF"/>
    <property type="match status" value="1"/>
</dbReference>